<protein>
    <submittedName>
        <fullName evidence="3">Uncharacterized protein</fullName>
    </submittedName>
</protein>
<keyword evidence="2" id="KW-0472">Membrane</keyword>
<proteinExistence type="predicted"/>
<evidence type="ECO:0000313" key="3">
    <source>
        <dbReference type="EMBL" id="PZQ45028.1"/>
    </source>
</evidence>
<feature type="compositionally biased region" description="Low complexity" evidence="1">
    <location>
        <begin position="84"/>
        <end position="97"/>
    </location>
</feature>
<dbReference type="EMBL" id="QFQB01000066">
    <property type="protein sequence ID" value="PZQ45028.1"/>
    <property type="molecule type" value="Genomic_DNA"/>
</dbReference>
<keyword evidence="2" id="KW-0812">Transmembrane</keyword>
<feature type="compositionally biased region" description="Pro residues" evidence="1">
    <location>
        <begin position="98"/>
        <end position="108"/>
    </location>
</feature>
<accession>A0A2W5MXG5</accession>
<reference evidence="3 4" key="1">
    <citation type="submission" date="2017-08" db="EMBL/GenBank/DDBJ databases">
        <title>Infants hospitalized years apart are colonized by the same room-sourced microbial strains.</title>
        <authorList>
            <person name="Brooks B."/>
            <person name="Olm M.R."/>
            <person name="Firek B.A."/>
            <person name="Baker R."/>
            <person name="Thomas B.C."/>
            <person name="Morowitz M.J."/>
            <person name="Banfield J.F."/>
        </authorList>
    </citation>
    <scope>NUCLEOTIDE SEQUENCE [LARGE SCALE GENOMIC DNA]</scope>
    <source>
        <strain evidence="3">S2_005_002_R2_29</strain>
    </source>
</reference>
<organism evidence="3 4">
    <name type="scientific">Micavibrio aeruginosavorus</name>
    <dbReference type="NCBI Taxonomy" id="349221"/>
    <lineage>
        <taxon>Bacteria</taxon>
        <taxon>Pseudomonadati</taxon>
        <taxon>Bdellovibrionota</taxon>
        <taxon>Bdellovibrionia</taxon>
        <taxon>Bdellovibrionales</taxon>
        <taxon>Pseudobdellovibrionaceae</taxon>
        <taxon>Micavibrio</taxon>
    </lineage>
</organism>
<feature type="transmembrane region" description="Helical" evidence="2">
    <location>
        <begin position="6"/>
        <end position="29"/>
    </location>
</feature>
<feature type="region of interest" description="Disordered" evidence="1">
    <location>
        <begin position="44"/>
        <end position="118"/>
    </location>
</feature>
<dbReference type="Proteomes" id="UP000249417">
    <property type="component" value="Unassembled WGS sequence"/>
</dbReference>
<evidence type="ECO:0000256" key="2">
    <source>
        <dbReference type="SAM" id="Phobius"/>
    </source>
</evidence>
<comment type="caution">
    <text evidence="3">The sequence shown here is derived from an EMBL/GenBank/DDBJ whole genome shotgun (WGS) entry which is preliminary data.</text>
</comment>
<evidence type="ECO:0000256" key="1">
    <source>
        <dbReference type="SAM" id="MobiDB-lite"/>
    </source>
</evidence>
<evidence type="ECO:0000313" key="4">
    <source>
        <dbReference type="Proteomes" id="UP000249417"/>
    </source>
</evidence>
<gene>
    <name evidence="3" type="ORF">DI551_08670</name>
</gene>
<sequence length="118" mass="12410">MALSHWIAASVATVAGSMVGGVAFGHWAVQDVSRLNTRMNKYEIKDAENKPDPAASGNLSGSFYDAGNASMDSAPIAPEEPQNETLPTVTEPETAPAPQEPAPPPESLLPPEFSRPQP</sequence>
<dbReference type="AlphaFoldDB" id="A0A2W5MXG5"/>
<name>A0A2W5MXG5_9BACT</name>
<keyword evidence="2" id="KW-1133">Transmembrane helix</keyword>